<dbReference type="Proteomes" id="UP000807353">
    <property type="component" value="Unassembled WGS sequence"/>
</dbReference>
<feature type="region of interest" description="Disordered" evidence="1">
    <location>
        <begin position="24"/>
        <end position="44"/>
    </location>
</feature>
<evidence type="ECO:0000256" key="2">
    <source>
        <dbReference type="SAM" id="SignalP"/>
    </source>
</evidence>
<gene>
    <name evidence="3" type="ORF">BDZ94DRAFT_1311067</name>
</gene>
<dbReference type="EMBL" id="MU150291">
    <property type="protein sequence ID" value="KAF9460986.1"/>
    <property type="molecule type" value="Genomic_DNA"/>
</dbReference>
<reference evidence="3" key="1">
    <citation type="submission" date="2020-11" db="EMBL/GenBank/DDBJ databases">
        <authorList>
            <consortium name="DOE Joint Genome Institute"/>
            <person name="Ahrendt S."/>
            <person name="Riley R."/>
            <person name="Andreopoulos W."/>
            <person name="Labutti K."/>
            <person name="Pangilinan J."/>
            <person name="Ruiz-Duenas F.J."/>
            <person name="Barrasa J.M."/>
            <person name="Sanchez-Garcia M."/>
            <person name="Camarero S."/>
            <person name="Miyauchi S."/>
            <person name="Serrano A."/>
            <person name="Linde D."/>
            <person name="Babiker R."/>
            <person name="Drula E."/>
            <person name="Ayuso-Fernandez I."/>
            <person name="Pacheco R."/>
            <person name="Padilla G."/>
            <person name="Ferreira P."/>
            <person name="Barriuso J."/>
            <person name="Kellner H."/>
            <person name="Castanera R."/>
            <person name="Alfaro M."/>
            <person name="Ramirez L."/>
            <person name="Pisabarro A.G."/>
            <person name="Kuo A."/>
            <person name="Tritt A."/>
            <person name="Lipzen A."/>
            <person name="He G."/>
            <person name="Yan M."/>
            <person name="Ng V."/>
            <person name="Cullen D."/>
            <person name="Martin F."/>
            <person name="Rosso M.-N."/>
            <person name="Henrissat B."/>
            <person name="Hibbett D."/>
            <person name="Martinez A.T."/>
            <person name="Grigoriev I.V."/>
        </authorList>
    </citation>
    <scope>NUCLEOTIDE SEQUENCE</scope>
    <source>
        <strain evidence="3">CBS 247.69</strain>
    </source>
</reference>
<dbReference type="PANTHER" id="PTHR47417:SF1">
    <property type="entry name" value="SMR DOMAIN-CONTAINING PROTEIN YPL199C"/>
    <property type="match status" value="1"/>
</dbReference>
<evidence type="ECO:0000256" key="1">
    <source>
        <dbReference type="SAM" id="MobiDB-lite"/>
    </source>
</evidence>
<organism evidence="3 4">
    <name type="scientific">Collybia nuda</name>
    <dbReference type="NCBI Taxonomy" id="64659"/>
    <lineage>
        <taxon>Eukaryota</taxon>
        <taxon>Fungi</taxon>
        <taxon>Dikarya</taxon>
        <taxon>Basidiomycota</taxon>
        <taxon>Agaricomycotina</taxon>
        <taxon>Agaricomycetes</taxon>
        <taxon>Agaricomycetidae</taxon>
        <taxon>Agaricales</taxon>
        <taxon>Tricholomatineae</taxon>
        <taxon>Clitocybaceae</taxon>
        <taxon>Collybia</taxon>
    </lineage>
</organism>
<proteinExistence type="predicted"/>
<evidence type="ECO:0000313" key="3">
    <source>
        <dbReference type="EMBL" id="KAF9460986.1"/>
    </source>
</evidence>
<protein>
    <recommendedName>
        <fullName evidence="5">Smr domain-containing protein</fullName>
    </recommendedName>
</protein>
<dbReference type="OrthoDB" id="3231855at2759"/>
<feature type="signal peptide" evidence="2">
    <location>
        <begin position="1"/>
        <end position="16"/>
    </location>
</feature>
<dbReference type="SUPFAM" id="SSF160443">
    <property type="entry name" value="SMR domain-like"/>
    <property type="match status" value="1"/>
</dbReference>
<name>A0A9P6CCS0_9AGAR</name>
<accession>A0A9P6CCS0</accession>
<feature type="chain" id="PRO_5040495058" description="Smr domain-containing protein" evidence="2">
    <location>
        <begin position="17"/>
        <end position="208"/>
    </location>
</feature>
<dbReference type="PANTHER" id="PTHR47417">
    <property type="entry name" value="SMR DOMAIN-CONTAINING PROTEIN YPL199C"/>
    <property type="match status" value="1"/>
</dbReference>
<sequence length="208" mass="23943">MCLRAIFQFLYNLLWGSPIPEPPHRIEQESEYSPESSPEPDKYDSIPIEERILGSSLHPLRFRAHLEREQMVKSFKRSRDNLQSQNDKAAAKKSAMVHKRSMESLNKRASEQIFSENNKRVRPGMIDLHGLYVDEAIIYTDRVIQEATDRGETELRLIDKGGTPLEFETEDQNRRHIVTTPDPKNPGILIVQVAPEQRGESSLINPKL</sequence>
<comment type="caution">
    <text evidence="3">The sequence shown here is derived from an EMBL/GenBank/DDBJ whole genome shotgun (WGS) entry which is preliminary data.</text>
</comment>
<dbReference type="InterPro" id="IPR036063">
    <property type="entry name" value="Smr_dom_sf"/>
</dbReference>
<keyword evidence="2" id="KW-0732">Signal</keyword>
<dbReference type="AlphaFoldDB" id="A0A9P6CCS0"/>
<keyword evidence="4" id="KW-1185">Reference proteome</keyword>
<dbReference type="Gene3D" id="3.30.1370.110">
    <property type="match status" value="1"/>
</dbReference>
<dbReference type="InterPro" id="IPR053020">
    <property type="entry name" value="Smr_domain_protein"/>
</dbReference>
<evidence type="ECO:0008006" key="5">
    <source>
        <dbReference type="Google" id="ProtNLM"/>
    </source>
</evidence>
<feature type="region of interest" description="Disordered" evidence="1">
    <location>
        <begin position="75"/>
        <end position="96"/>
    </location>
</feature>
<evidence type="ECO:0000313" key="4">
    <source>
        <dbReference type="Proteomes" id="UP000807353"/>
    </source>
</evidence>